<dbReference type="PANTHER" id="PTHR24305">
    <property type="entry name" value="CYTOCHROME P450"/>
    <property type="match status" value="1"/>
</dbReference>
<dbReference type="PROSITE" id="PS00086">
    <property type="entry name" value="CYTOCHROME_P450"/>
    <property type="match status" value="1"/>
</dbReference>
<dbReference type="EMBL" id="JASBNA010000099">
    <property type="protein sequence ID" value="KAK7676950.1"/>
    <property type="molecule type" value="Genomic_DNA"/>
</dbReference>
<proteinExistence type="inferred from homology"/>
<keyword evidence="7 9" id="KW-0408">Iron</keyword>
<comment type="cofactor">
    <cofactor evidence="1 9">
        <name>heme</name>
        <dbReference type="ChEBI" id="CHEBI:30413"/>
    </cofactor>
</comment>
<feature type="binding site" description="axial binding residue" evidence="9">
    <location>
        <position position="545"/>
    </location>
    <ligand>
        <name>heme</name>
        <dbReference type="ChEBI" id="CHEBI:30413"/>
    </ligand>
    <ligandPart>
        <name>Fe</name>
        <dbReference type="ChEBI" id="CHEBI:18248"/>
    </ligandPart>
</feature>
<dbReference type="InterPro" id="IPR036396">
    <property type="entry name" value="Cyt_P450_sf"/>
</dbReference>
<evidence type="ECO:0000256" key="6">
    <source>
        <dbReference type="ARBA" id="ARBA00023002"/>
    </source>
</evidence>
<dbReference type="Pfam" id="PF00067">
    <property type="entry name" value="p450"/>
    <property type="match status" value="1"/>
</dbReference>
<evidence type="ECO:0000313" key="12">
    <source>
        <dbReference type="Proteomes" id="UP001385951"/>
    </source>
</evidence>
<comment type="pathway">
    <text evidence="2">Secondary metabolite biosynthesis.</text>
</comment>
<dbReference type="GO" id="GO:0005506">
    <property type="term" value="F:iron ion binding"/>
    <property type="evidence" value="ECO:0007669"/>
    <property type="project" value="InterPro"/>
</dbReference>
<protein>
    <recommendedName>
        <fullName evidence="13">Cytochrome P450</fullName>
    </recommendedName>
</protein>
<dbReference type="InterPro" id="IPR002403">
    <property type="entry name" value="Cyt_P450_E_grp-IV"/>
</dbReference>
<dbReference type="InterPro" id="IPR017972">
    <property type="entry name" value="Cyt_P450_CS"/>
</dbReference>
<evidence type="ECO:0000256" key="10">
    <source>
        <dbReference type="RuleBase" id="RU000461"/>
    </source>
</evidence>
<sequence length="607" mass="69016">MQFTLSSLVSYADHLTIGVKDVHHAVLIYIWYRIFDRNRNTEHQPKSEARSDCQVRTESIVMALLQVLASVSLVWLIWQVARNYLLKSPLDNIPGPKPSSWLTGHINQLFDRHGWKFQDDIGENYGPVVKLQSLFGRKALFVFDPRALHNIVIKEPYTYEPAEWFTIPIRLMLGPGVLVTYGDLHRRQRKMLNPVFSIKHMRSMTPLFYRVAYNLRNGIKNHLSSSSQDSVDILHWMHRTALELIGQGGLGYSFDPLNANTQHTDLTKAMKDLSATLFNSTAERMTVPFLVKLGPSWLRRWLLEFVPNQRVQRLKEISDIMTENTRHIFLSKKAALEAGDEAVKEQVANGNDIMSILLNANMNASDEDKLSEEELLGQMSILIFAATDTTTTALSQALHLLAEHPDIQDKLRAEIKDAQAKTGGEIPHDELMALPYLDAVCRETLRLRSPLTFISREARKDTVLPLSKPIRGIDGQMMSEVHIPKSTTIVIGIRASNLNRSIWGDDVREWKPERWLGRIPEAVTEAHLPGVYSNLMTFNGGSRSCIGFKFSQLEMKVVLAVLLSSFKFTMNERSKQIVWNMAGIMYPTVGKHSKFAEFPMSLTPLEE</sequence>
<accession>A0AAW0F875</accession>
<dbReference type="GO" id="GO:0004497">
    <property type="term" value="F:monooxygenase activity"/>
    <property type="evidence" value="ECO:0007669"/>
    <property type="project" value="UniProtKB-KW"/>
</dbReference>
<evidence type="ECO:0000313" key="11">
    <source>
        <dbReference type="EMBL" id="KAK7676950.1"/>
    </source>
</evidence>
<dbReference type="GO" id="GO:0020037">
    <property type="term" value="F:heme binding"/>
    <property type="evidence" value="ECO:0007669"/>
    <property type="project" value="InterPro"/>
</dbReference>
<dbReference type="InterPro" id="IPR001128">
    <property type="entry name" value="Cyt_P450"/>
</dbReference>
<evidence type="ECO:0000256" key="9">
    <source>
        <dbReference type="PIRSR" id="PIRSR602403-1"/>
    </source>
</evidence>
<dbReference type="PRINTS" id="PR00385">
    <property type="entry name" value="P450"/>
</dbReference>
<gene>
    <name evidence="11" type="ORF">QCA50_020068</name>
</gene>
<comment type="caution">
    <text evidence="11">The sequence shown here is derived from an EMBL/GenBank/DDBJ whole genome shotgun (WGS) entry which is preliminary data.</text>
</comment>
<dbReference type="PRINTS" id="PR00465">
    <property type="entry name" value="EP450IV"/>
</dbReference>
<evidence type="ECO:0000256" key="8">
    <source>
        <dbReference type="ARBA" id="ARBA00023033"/>
    </source>
</evidence>
<keyword evidence="5 9" id="KW-0479">Metal-binding</keyword>
<dbReference type="CDD" id="cd11069">
    <property type="entry name" value="CYP_FUM15-like"/>
    <property type="match status" value="1"/>
</dbReference>
<evidence type="ECO:0000256" key="3">
    <source>
        <dbReference type="ARBA" id="ARBA00010617"/>
    </source>
</evidence>
<evidence type="ECO:0000256" key="1">
    <source>
        <dbReference type="ARBA" id="ARBA00001971"/>
    </source>
</evidence>
<evidence type="ECO:0000256" key="7">
    <source>
        <dbReference type="ARBA" id="ARBA00023004"/>
    </source>
</evidence>
<evidence type="ECO:0008006" key="13">
    <source>
        <dbReference type="Google" id="ProtNLM"/>
    </source>
</evidence>
<dbReference type="PANTHER" id="PTHR24305:SF166">
    <property type="entry name" value="CYTOCHROME P450 12A4, MITOCHONDRIAL-RELATED"/>
    <property type="match status" value="1"/>
</dbReference>
<evidence type="ECO:0000256" key="4">
    <source>
        <dbReference type="ARBA" id="ARBA00022617"/>
    </source>
</evidence>
<evidence type="ECO:0000256" key="2">
    <source>
        <dbReference type="ARBA" id="ARBA00005179"/>
    </source>
</evidence>
<comment type="similarity">
    <text evidence="3 10">Belongs to the cytochrome P450 family.</text>
</comment>
<dbReference type="GO" id="GO:0016705">
    <property type="term" value="F:oxidoreductase activity, acting on paired donors, with incorporation or reduction of molecular oxygen"/>
    <property type="evidence" value="ECO:0007669"/>
    <property type="project" value="InterPro"/>
</dbReference>
<dbReference type="AlphaFoldDB" id="A0AAW0F875"/>
<dbReference type="SUPFAM" id="SSF48264">
    <property type="entry name" value="Cytochrome P450"/>
    <property type="match status" value="1"/>
</dbReference>
<organism evidence="11 12">
    <name type="scientific">Cerrena zonata</name>
    <dbReference type="NCBI Taxonomy" id="2478898"/>
    <lineage>
        <taxon>Eukaryota</taxon>
        <taxon>Fungi</taxon>
        <taxon>Dikarya</taxon>
        <taxon>Basidiomycota</taxon>
        <taxon>Agaricomycotina</taxon>
        <taxon>Agaricomycetes</taxon>
        <taxon>Polyporales</taxon>
        <taxon>Cerrenaceae</taxon>
        <taxon>Cerrena</taxon>
    </lineage>
</organism>
<keyword evidence="6 10" id="KW-0560">Oxidoreductase</keyword>
<dbReference type="Proteomes" id="UP001385951">
    <property type="component" value="Unassembled WGS sequence"/>
</dbReference>
<dbReference type="Gene3D" id="1.10.630.10">
    <property type="entry name" value="Cytochrome P450"/>
    <property type="match status" value="1"/>
</dbReference>
<evidence type="ECO:0000256" key="5">
    <source>
        <dbReference type="ARBA" id="ARBA00022723"/>
    </source>
</evidence>
<name>A0AAW0F875_9APHY</name>
<keyword evidence="4 9" id="KW-0349">Heme</keyword>
<dbReference type="InterPro" id="IPR050121">
    <property type="entry name" value="Cytochrome_P450_monoxygenase"/>
</dbReference>
<keyword evidence="12" id="KW-1185">Reference proteome</keyword>
<keyword evidence="8 10" id="KW-0503">Monooxygenase</keyword>
<reference evidence="11 12" key="1">
    <citation type="submission" date="2022-09" db="EMBL/GenBank/DDBJ databases">
        <authorList>
            <person name="Palmer J.M."/>
        </authorList>
    </citation>
    <scope>NUCLEOTIDE SEQUENCE [LARGE SCALE GENOMIC DNA]</scope>
    <source>
        <strain evidence="11 12">DSM 7382</strain>
    </source>
</reference>